<comment type="caution">
    <text evidence="8">The sequence shown here is derived from an EMBL/GenBank/DDBJ whole genome shotgun (WGS) entry which is preliminary data.</text>
</comment>
<keyword evidence="3 5" id="KW-0863">Zinc-finger</keyword>
<dbReference type="Proteomes" id="UP000613740">
    <property type="component" value="Unassembled WGS sequence"/>
</dbReference>
<evidence type="ECO:0000313" key="9">
    <source>
        <dbReference type="Proteomes" id="UP000613740"/>
    </source>
</evidence>
<evidence type="ECO:0000256" key="2">
    <source>
        <dbReference type="ARBA" id="ARBA00022737"/>
    </source>
</evidence>
<sequence>MLSDQYSLLASRLAEVNLGGAQGDQNSVALAKGDILSSAEATTQYSSSESSSGAENLNQLDSSSLLDTGMLAAARQSDGARSNGQPQQEGKAQICFDFTKGVCSRGDKCKYSHDLATIVHFNSKEKGICFDYLRNQCHRGLLCRFSHDLSNIAQQCQVNNGSARGPAQGAKPNAICYDFVKGVCQRGAECRYSHDLSLIARMARGGSAQPKAGEVCYDYLRGRCNRGATCKYSHNIAFLAAPGFLGNAMSADGVPMAAQAPGGHMSAGGAPPMGPMPIPGGPAYMGMGGMPGVGPRPLHTALSADQATLSHVLAAAGPGAVSQMLAAQAAVQQSNGLAVAAAAEAAAAADGRRRSSSLNGDMSNDTLTVNDQPSAPWGGAKGLAMAQHAAIMQRMAGMAAAAGMQQAFGGGAMGQGMPGLGMPPGAGGDHMSLYGKPPPAMGSYGGPDTTAGMRRPPLPPGGGSVPAEFAALLAAGSMTDSQALFAETIKAQIQAQHGARMVPNLSGGGAPPQMMSAAAPQSIPGRDSQGYDVTAAQYAQQGGGSQSGGGAPPSDSGNLSRSAPSGGAPVNPDLLPMIKEIWSKPGQIAA</sequence>
<dbReference type="PANTHER" id="PTHR12675:SF12">
    <property type="entry name" value="PROTEIN MUSCLEBLIND"/>
    <property type="match status" value="1"/>
</dbReference>
<dbReference type="OrthoDB" id="411372at2759"/>
<feature type="domain" description="C3H1-type" evidence="7">
    <location>
        <begin position="210"/>
        <end position="237"/>
    </location>
</feature>
<feature type="compositionally biased region" description="Polar residues" evidence="6">
    <location>
        <begin position="356"/>
        <end position="369"/>
    </location>
</feature>
<evidence type="ECO:0000256" key="1">
    <source>
        <dbReference type="ARBA" id="ARBA00022723"/>
    </source>
</evidence>
<name>A0A835W9F4_9CHLO</name>
<feature type="domain" description="C3H1-type" evidence="7">
    <location>
        <begin position="89"/>
        <end position="116"/>
    </location>
</feature>
<evidence type="ECO:0000256" key="6">
    <source>
        <dbReference type="SAM" id="MobiDB-lite"/>
    </source>
</evidence>
<proteinExistence type="predicted"/>
<organism evidence="8 9">
    <name type="scientific">Chlamydomonas schloesseri</name>
    <dbReference type="NCBI Taxonomy" id="2026947"/>
    <lineage>
        <taxon>Eukaryota</taxon>
        <taxon>Viridiplantae</taxon>
        <taxon>Chlorophyta</taxon>
        <taxon>core chlorophytes</taxon>
        <taxon>Chlorophyceae</taxon>
        <taxon>CS clade</taxon>
        <taxon>Chlamydomonadales</taxon>
        <taxon>Chlamydomonadaceae</taxon>
        <taxon>Chlamydomonas</taxon>
    </lineage>
</organism>
<dbReference type="Pfam" id="PF22628">
    <property type="entry name" value="zf-CCCH_10"/>
    <property type="match status" value="1"/>
</dbReference>
<keyword evidence="1 5" id="KW-0479">Metal-binding</keyword>
<evidence type="ECO:0000256" key="5">
    <source>
        <dbReference type="PROSITE-ProRule" id="PRU00723"/>
    </source>
</evidence>
<feature type="zinc finger region" description="C3H1-type" evidence="5">
    <location>
        <begin position="210"/>
        <end position="237"/>
    </location>
</feature>
<accession>A0A835W9F4</accession>
<keyword evidence="2" id="KW-0677">Repeat</keyword>
<feature type="region of interest" description="Disordered" evidence="6">
    <location>
        <begin position="349"/>
        <end position="369"/>
    </location>
</feature>
<dbReference type="InterPro" id="IPR054429">
    <property type="entry name" value="Znf-CCCH_Muscleblind-like"/>
</dbReference>
<reference evidence="8" key="1">
    <citation type="journal article" date="2020" name="bioRxiv">
        <title>Comparative genomics of Chlamydomonas.</title>
        <authorList>
            <person name="Craig R.J."/>
            <person name="Hasan A.R."/>
            <person name="Ness R.W."/>
            <person name="Keightley P.D."/>
        </authorList>
    </citation>
    <scope>NUCLEOTIDE SEQUENCE</scope>
    <source>
        <strain evidence="8">CCAP 11/173</strain>
    </source>
</reference>
<evidence type="ECO:0000259" key="7">
    <source>
        <dbReference type="PROSITE" id="PS50103"/>
    </source>
</evidence>
<evidence type="ECO:0000256" key="4">
    <source>
        <dbReference type="ARBA" id="ARBA00022833"/>
    </source>
</evidence>
<evidence type="ECO:0000313" key="8">
    <source>
        <dbReference type="EMBL" id="KAG2443098.1"/>
    </source>
</evidence>
<keyword evidence="9" id="KW-1185">Reference proteome</keyword>
<dbReference type="GO" id="GO:0008270">
    <property type="term" value="F:zinc ion binding"/>
    <property type="evidence" value="ECO:0007669"/>
    <property type="project" value="UniProtKB-KW"/>
</dbReference>
<feature type="domain" description="C3H1-type" evidence="7">
    <location>
        <begin position="170"/>
        <end position="197"/>
    </location>
</feature>
<feature type="region of interest" description="Disordered" evidence="6">
    <location>
        <begin position="502"/>
        <end position="573"/>
    </location>
</feature>
<gene>
    <name evidence="8" type="ORF">HYH02_009512</name>
</gene>
<dbReference type="InterPro" id="IPR036855">
    <property type="entry name" value="Znf_CCCH_sf"/>
</dbReference>
<dbReference type="Pfam" id="PF00642">
    <property type="entry name" value="zf-CCCH"/>
    <property type="match status" value="1"/>
</dbReference>
<dbReference type="GO" id="GO:0003723">
    <property type="term" value="F:RNA binding"/>
    <property type="evidence" value="ECO:0007669"/>
    <property type="project" value="TreeGrafter"/>
</dbReference>
<feature type="zinc finger region" description="C3H1-type" evidence="5">
    <location>
        <begin position="89"/>
        <end position="116"/>
    </location>
</feature>
<feature type="compositionally biased region" description="Low complexity" evidence="6">
    <location>
        <begin position="511"/>
        <end position="522"/>
    </location>
</feature>
<dbReference type="AlphaFoldDB" id="A0A835W9F4"/>
<dbReference type="InterPro" id="IPR000571">
    <property type="entry name" value="Znf_CCCH"/>
</dbReference>
<feature type="zinc finger region" description="C3H1-type" evidence="5">
    <location>
        <begin position="170"/>
        <end position="197"/>
    </location>
</feature>
<dbReference type="EMBL" id="JAEHOD010000032">
    <property type="protein sequence ID" value="KAG2443098.1"/>
    <property type="molecule type" value="Genomic_DNA"/>
</dbReference>
<dbReference type="Gene3D" id="3.30.1370.210">
    <property type="match status" value="2"/>
</dbReference>
<feature type="zinc finger region" description="C3H1-type" evidence="5">
    <location>
        <begin position="123"/>
        <end position="150"/>
    </location>
</feature>
<keyword evidence="4 5" id="KW-0862">Zinc</keyword>
<feature type="domain" description="C3H1-type" evidence="7">
    <location>
        <begin position="123"/>
        <end position="150"/>
    </location>
</feature>
<dbReference type="GO" id="GO:0043484">
    <property type="term" value="P:regulation of RNA splicing"/>
    <property type="evidence" value="ECO:0007669"/>
    <property type="project" value="TreeGrafter"/>
</dbReference>
<feature type="compositionally biased region" description="Gly residues" evidence="6">
    <location>
        <begin position="541"/>
        <end position="551"/>
    </location>
</feature>
<protein>
    <recommendedName>
        <fullName evidence="7">C3H1-type domain-containing protein</fullName>
    </recommendedName>
</protein>
<dbReference type="SMART" id="SM00356">
    <property type="entry name" value="ZnF_C3H1"/>
    <property type="match status" value="4"/>
</dbReference>
<evidence type="ECO:0000256" key="3">
    <source>
        <dbReference type="ARBA" id="ARBA00022771"/>
    </source>
</evidence>
<dbReference type="PROSITE" id="PS50103">
    <property type="entry name" value="ZF_C3H1"/>
    <property type="match status" value="4"/>
</dbReference>
<dbReference type="PANTHER" id="PTHR12675">
    <property type="entry name" value="MUSCLEBLIND-LIKE PROTEIN"/>
    <property type="match status" value="1"/>
</dbReference>
<dbReference type="SUPFAM" id="SSF90229">
    <property type="entry name" value="CCCH zinc finger"/>
    <property type="match status" value="2"/>
</dbReference>